<evidence type="ECO:0000256" key="2">
    <source>
        <dbReference type="ARBA" id="ARBA00023125"/>
    </source>
</evidence>
<dbReference type="PROSITE" id="PS50932">
    <property type="entry name" value="HTH_LACI_2"/>
    <property type="match status" value="1"/>
</dbReference>
<dbReference type="CDD" id="cd06267">
    <property type="entry name" value="PBP1_LacI_sugar_binding-like"/>
    <property type="match status" value="1"/>
</dbReference>
<dbReference type="PANTHER" id="PTHR30146">
    <property type="entry name" value="LACI-RELATED TRANSCRIPTIONAL REPRESSOR"/>
    <property type="match status" value="1"/>
</dbReference>
<dbReference type="EMBL" id="JGZO01000001">
    <property type="protein sequence ID" value="KFI95886.1"/>
    <property type="molecule type" value="Genomic_DNA"/>
</dbReference>
<dbReference type="Proteomes" id="UP000029033">
    <property type="component" value="Unassembled WGS sequence"/>
</dbReference>
<dbReference type="Gene3D" id="3.40.50.2300">
    <property type="match status" value="2"/>
</dbReference>
<dbReference type="SUPFAM" id="SSF47413">
    <property type="entry name" value="lambda repressor-like DNA-binding domains"/>
    <property type="match status" value="1"/>
</dbReference>
<dbReference type="eggNOG" id="COG1609">
    <property type="taxonomic scope" value="Bacteria"/>
</dbReference>
<keyword evidence="1" id="KW-0805">Transcription regulation</keyword>
<dbReference type="SMART" id="SM00354">
    <property type="entry name" value="HTH_LACI"/>
    <property type="match status" value="1"/>
</dbReference>
<keyword evidence="2" id="KW-0238">DNA-binding</keyword>
<evidence type="ECO:0000313" key="5">
    <source>
        <dbReference type="EMBL" id="KFI95886.1"/>
    </source>
</evidence>
<dbReference type="InterPro" id="IPR000843">
    <property type="entry name" value="HTH_LacI"/>
</dbReference>
<dbReference type="AlphaFoldDB" id="A0A087DK36"/>
<dbReference type="Pfam" id="PF13377">
    <property type="entry name" value="Peripla_BP_3"/>
    <property type="match status" value="1"/>
</dbReference>
<evidence type="ECO:0000256" key="3">
    <source>
        <dbReference type="ARBA" id="ARBA00023163"/>
    </source>
</evidence>
<dbReference type="Pfam" id="PF00356">
    <property type="entry name" value="LacI"/>
    <property type="match status" value="1"/>
</dbReference>
<evidence type="ECO:0000313" key="6">
    <source>
        <dbReference type="Proteomes" id="UP000029033"/>
    </source>
</evidence>
<proteinExistence type="predicted"/>
<evidence type="ECO:0000259" key="4">
    <source>
        <dbReference type="PROSITE" id="PS50932"/>
    </source>
</evidence>
<dbReference type="InterPro" id="IPR010982">
    <property type="entry name" value="Lambda_DNA-bd_dom_sf"/>
</dbReference>
<name>A0A087DK36_9BIFI</name>
<accession>A0A087DK36</accession>
<dbReference type="GO" id="GO:0000976">
    <property type="term" value="F:transcription cis-regulatory region binding"/>
    <property type="evidence" value="ECO:0007669"/>
    <property type="project" value="TreeGrafter"/>
</dbReference>
<dbReference type="PANTHER" id="PTHR30146:SF109">
    <property type="entry name" value="HTH-TYPE TRANSCRIPTIONAL REGULATOR GALS"/>
    <property type="match status" value="1"/>
</dbReference>
<dbReference type="Gene3D" id="1.10.260.40">
    <property type="entry name" value="lambda repressor-like DNA-binding domains"/>
    <property type="match status" value="1"/>
</dbReference>
<organism evidence="5 6">
    <name type="scientific">Bifidobacterium scardovii</name>
    <dbReference type="NCBI Taxonomy" id="158787"/>
    <lineage>
        <taxon>Bacteria</taxon>
        <taxon>Bacillati</taxon>
        <taxon>Actinomycetota</taxon>
        <taxon>Actinomycetes</taxon>
        <taxon>Bifidobacteriales</taxon>
        <taxon>Bifidobacteriaceae</taxon>
        <taxon>Bifidobacterium</taxon>
    </lineage>
</organism>
<gene>
    <name evidence="5" type="ORF">BSCA_1183</name>
</gene>
<dbReference type="STRING" id="158787.BSCA_1183"/>
<comment type="caution">
    <text evidence="5">The sequence shown here is derived from an EMBL/GenBank/DDBJ whole genome shotgun (WGS) entry which is preliminary data.</text>
</comment>
<evidence type="ECO:0000256" key="1">
    <source>
        <dbReference type="ARBA" id="ARBA00023015"/>
    </source>
</evidence>
<keyword evidence="6" id="KW-1185">Reference proteome</keyword>
<protein>
    <submittedName>
        <fullName evidence="5">LacI family transcriptional regulator</fullName>
    </submittedName>
</protein>
<dbReference type="SUPFAM" id="SSF53822">
    <property type="entry name" value="Periplasmic binding protein-like I"/>
    <property type="match status" value="1"/>
</dbReference>
<reference evidence="5 6" key="1">
    <citation type="submission" date="2014-03" db="EMBL/GenBank/DDBJ databases">
        <title>Genomics of Bifidobacteria.</title>
        <authorList>
            <person name="Ventura M."/>
            <person name="Milani C."/>
            <person name="Lugli G.A."/>
        </authorList>
    </citation>
    <scope>NUCLEOTIDE SEQUENCE [LARGE SCALE GENOMIC DNA]</scope>
    <source>
        <strain evidence="5 6">LMG 21589</strain>
    </source>
</reference>
<dbReference type="InterPro" id="IPR028082">
    <property type="entry name" value="Peripla_BP_I"/>
</dbReference>
<keyword evidence="3" id="KW-0804">Transcription</keyword>
<dbReference type="GO" id="GO:0003700">
    <property type="term" value="F:DNA-binding transcription factor activity"/>
    <property type="evidence" value="ECO:0007669"/>
    <property type="project" value="TreeGrafter"/>
</dbReference>
<feature type="domain" description="HTH lacI-type" evidence="4">
    <location>
        <begin position="26"/>
        <end position="80"/>
    </location>
</feature>
<dbReference type="CDD" id="cd01392">
    <property type="entry name" value="HTH_LacI"/>
    <property type="match status" value="1"/>
</dbReference>
<dbReference type="InterPro" id="IPR046335">
    <property type="entry name" value="LacI/GalR-like_sensor"/>
</dbReference>
<sequence>MIMMKAMVDQVQEGGTPPAAGVSGPVTLADVARATGFSLMTVSNALRDKPKVSEANRARIKQVARSMGYQANVAATMLRNRRSGIIQIVVDDFEVPFHARVAKYLTQSALERGYQVVVRQSLQSQQEEMRALNPGPGLIYDGVILDAPNITESQVAQHNPGRPVLVIGDCESFVNVDSMDTACAQGAAAAAEHLVLAGCRRVVVLGAAHPDDQEAARASGNGFGPKRLAAIARVLEEHGLALERDQCIICVWTLEGGRQAAAELLNRVPGERWDGSLGVLCLADTIAMGALREFADHGIVVPRDAKIMGFDDIPFAEYSNPSISTVRMDVPAMAREVIDRMIRMIDANAGDGADDGVMHGHVPFQVVARDSTGA</sequence>